<dbReference type="Pfam" id="PF00168">
    <property type="entry name" value="C2"/>
    <property type="match status" value="1"/>
</dbReference>
<dbReference type="PROSITE" id="PS50004">
    <property type="entry name" value="C2"/>
    <property type="match status" value="1"/>
</dbReference>
<dbReference type="SUPFAM" id="SSF56024">
    <property type="entry name" value="Phospholipase D/nuclease"/>
    <property type="match status" value="1"/>
</dbReference>
<dbReference type="Gramene" id="GBG88989">
    <property type="protein sequence ID" value="GBG88989"/>
    <property type="gene ID" value="CBR_g48599"/>
</dbReference>
<evidence type="ECO:0000256" key="2">
    <source>
        <dbReference type="ARBA" id="ARBA00023098"/>
    </source>
</evidence>
<dbReference type="InterPro" id="IPR035892">
    <property type="entry name" value="C2_domain_sf"/>
</dbReference>
<dbReference type="GO" id="GO:0005886">
    <property type="term" value="C:plasma membrane"/>
    <property type="evidence" value="ECO:0007669"/>
    <property type="project" value="TreeGrafter"/>
</dbReference>
<feature type="domain" description="C2" evidence="3">
    <location>
        <begin position="1"/>
        <end position="165"/>
    </location>
</feature>
<organism evidence="4 5">
    <name type="scientific">Chara braunii</name>
    <name type="common">Braun's stonewort</name>
    <dbReference type="NCBI Taxonomy" id="69332"/>
    <lineage>
        <taxon>Eukaryota</taxon>
        <taxon>Viridiplantae</taxon>
        <taxon>Streptophyta</taxon>
        <taxon>Charophyceae</taxon>
        <taxon>Charales</taxon>
        <taxon>Characeae</taxon>
        <taxon>Chara</taxon>
    </lineage>
</organism>
<keyword evidence="5" id="KW-1185">Reference proteome</keyword>
<gene>
    <name evidence="4" type="ORF">CBR_g48599</name>
</gene>
<dbReference type="Gene3D" id="2.60.40.150">
    <property type="entry name" value="C2 domain"/>
    <property type="match status" value="1"/>
</dbReference>
<evidence type="ECO:0000313" key="5">
    <source>
        <dbReference type="Proteomes" id="UP000265515"/>
    </source>
</evidence>
<evidence type="ECO:0000259" key="3">
    <source>
        <dbReference type="PROSITE" id="PS50004"/>
    </source>
</evidence>
<comment type="caution">
    <text evidence="4">The sequence shown here is derived from an EMBL/GenBank/DDBJ whole genome shotgun (WGS) entry which is preliminary data.</text>
</comment>
<evidence type="ECO:0000313" key="4">
    <source>
        <dbReference type="EMBL" id="GBG88989.1"/>
    </source>
</evidence>
<dbReference type="AlphaFoldDB" id="A0A388M3D9"/>
<dbReference type="PANTHER" id="PTHR18896">
    <property type="entry name" value="PHOSPHOLIPASE D"/>
    <property type="match status" value="1"/>
</dbReference>
<sequence length="389" mass="42489">MGSPPASCGGRSLGGVLLHGKLVLTISRARNVAKARTTAEDILNGSPCMRDKLLSKVGTSFVDWTVGVADKLLAAGSKLTETVSNHGDPYVVVDIAGARVARTSVKKSSENPQWDETFSIYVAHHTSTIDFTIKDDNRFGAGVIGSVRVPVQALAVANQVKGGSFEVLKPDGSRYPGGCMLDLGCHYKPAQSLPGWRTVFGLAPAGQMAQIQDISYLRPDSIDAPGVPGAYFPMRRGCRVTLYQAAHVPDGALPEDIKLDGGRTYRHGRCWEDICAAILGAKHMIYIVGWSVNDKIKLVRDPARPMGDGSQLTLGKLLKKKAATKVKVVLMIWDERTSRREIEFLKGGFMKTRDEETEDYFRHSDVKPFFVAQIFEMPLKFRIICGIPL</sequence>
<reference evidence="4 5" key="1">
    <citation type="journal article" date="2018" name="Cell">
        <title>The Chara Genome: Secondary Complexity and Implications for Plant Terrestrialization.</title>
        <authorList>
            <person name="Nishiyama T."/>
            <person name="Sakayama H."/>
            <person name="Vries J.D."/>
            <person name="Buschmann H."/>
            <person name="Saint-Marcoux D."/>
            <person name="Ullrich K.K."/>
            <person name="Haas F.B."/>
            <person name="Vanderstraeten L."/>
            <person name="Becker D."/>
            <person name="Lang D."/>
            <person name="Vosolsobe S."/>
            <person name="Rombauts S."/>
            <person name="Wilhelmsson P.K.I."/>
            <person name="Janitza P."/>
            <person name="Kern R."/>
            <person name="Heyl A."/>
            <person name="Rumpler F."/>
            <person name="Villalobos L.I.A.C."/>
            <person name="Clay J.M."/>
            <person name="Skokan R."/>
            <person name="Toyoda A."/>
            <person name="Suzuki Y."/>
            <person name="Kagoshima H."/>
            <person name="Schijlen E."/>
            <person name="Tajeshwar N."/>
            <person name="Catarino B."/>
            <person name="Hetherington A.J."/>
            <person name="Saltykova A."/>
            <person name="Bonnot C."/>
            <person name="Breuninger H."/>
            <person name="Symeonidi A."/>
            <person name="Radhakrishnan G.V."/>
            <person name="Van Nieuwerburgh F."/>
            <person name="Deforce D."/>
            <person name="Chang C."/>
            <person name="Karol K.G."/>
            <person name="Hedrich R."/>
            <person name="Ulvskov P."/>
            <person name="Glockner G."/>
            <person name="Delwiche C.F."/>
            <person name="Petrasek J."/>
            <person name="Van de Peer Y."/>
            <person name="Friml J."/>
            <person name="Beilby M."/>
            <person name="Dolan L."/>
            <person name="Kohara Y."/>
            <person name="Sugano S."/>
            <person name="Fujiyama A."/>
            <person name="Delaux P.-M."/>
            <person name="Quint M."/>
            <person name="TheiBen G."/>
            <person name="Hagemann M."/>
            <person name="Harholt J."/>
            <person name="Dunand C."/>
            <person name="Zachgo S."/>
            <person name="Langdale J."/>
            <person name="Maumus F."/>
            <person name="Straeten D.V.D."/>
            <person name="Gould S.B."/>
            <person name="Rensing S.A."/>
        </authorList>
    </citation>
    <scope>NUCLEOTIDE SEQUENCE [LARGE SCALE GENOMIC DNA]</scope>
    <source>
        <strain evidence="4 5">S276</strain>
    </source>
</reference>
<dbReference type="EMBL" id="BFEA01000708">
    <property type="protein sequence ID" value="GBG88989.1"/>
    <property type="molecule type" value="Genomic_DNA"/>
</dbReference>
<dbReference type="GO" id="GO:0009395">
    <property type="term" value="P:phospholipid catabolic process"/>
    <property type="evidence" value="ECO:0007669"/>
    <property type="project" value="TreeGrafter"/>
</dbReference>
<dbReference type="InterPro" id="IPR000008">
    <property type="entry name" value="C2_dom"/>
</dbReference>
<dbReference type="Proteomes" id="UP000265515">
    <property type="component" value="Unassembled WGS sequence"/>
</dbReference>
<dbReference type="InterPro" id="IPR015679">
    <property type="entry name" value="PLipase_D_fam"/>
</dbReference>
<proteinExistence type="predicted"/>
<dbReference type="PANTHER" id="PTHR18896:SF60">
    <property type="entry name" value="PHOSPHOLIPASE D"/>
    <property type="match status" value="1"/>
</dbReference>
<accession>A0A388M3D9</accession>
<keyword evidence="1" id="KW-0677">Repeat</keyword>
<name>A0A388M3D9_CHABU</name>
<dbReference type="SMART" id="SM00239">
    <property type="entry name" value="C2"/>
    <property type="match status" value="1"/>
</dbReference>
<keyword evidence="2" id="KW-0443">Lipid metabolism</keyword>
<dbReference type="STRING" id="69332.A0A388M3D9"/>
<dbReference type="OrthoDB" id="14911at2759"/>
<protein>
    <recommendedName>
        <fullName evidence="3">C2 domain-containing protein</fullName>
    </recommendedName>
</protein>
<dbReference type="SUPFAM" id="SSF49562">
    <property type="entry name" value="C2 domain (Calcium/lipid-binding domain, CaLB)"/>
    <property type="match status" value="1"/>
</dbReference>
<dbReference type="GO" id="GO:0004630">
    <property type="term" value="F:phospholipase D activity"/>
    <property type="evidence" value="ECO:0007669"/>
    <property type="project" value="TreeGrafter"/>
</dbReference>
<evidence type="ECO:0000256" key="1">
    <source>
        <dbReference type="ARBA" id="ARBA00022737"/>
    </source>
</evidence>